<evidence type="ECO:0000313" key="7">
    <source>
        <dbReference type="Proteomes" id="UP000593579"/>
    </source>
</evidence>
<gene>
    <name evidence="6" type="ORF">Gogos_012306</name>
</gene>
<evidence type="ECO:0000313" key="6">
    <source>
        <dbReference type="EMBL" id="MBA0739001.1"/>
    </source>
</evidence>
<feature type="compositionally biased region" description="Polar residues" evidence="4">
    <location>
        <begin position="871"/>
        <end position="880"/>
    </location>
</feature>
<dbReference type="PROSITE" id="PS50600">
    <property type="entry name" value="ULP_PROTEASE"/>
    <property type="match status" value="1"/>
</dbReference>
<dbReference type="GO" id="GO:0008234">
    <property type="term" value="F:cysteine-type peptidase activity"/>
    <property type="evidence" value="ECO:0007669"/>
    <property type="project" value="InterPro"/>
</dbReference>
<comment type="similarity">
    <text evidence="1">Belongs to the peptidase C48 family.</text>
</comment>
<dbReference type="OrthoDB" id="442460at2759"/>
<dbReference type="Pfam" id="PF25352">
    <property type="entry name" value="PH_ULP"/>
    <property type="match status" value="1"/>
</dbReference>
<name>A0A7J9BS24_GOSGO</name>
<evidence type="ECO:0000256" key="2">
    <source>
        <dbReference type="ARBA" id="ARBA00022670"/>
    </source>
</evidence>
<dbReference type="InterPro" id="IPR003653">
    <property type="entry name" value="Peptidase_C48_C"/>
</dbReference>
<organism evidence="6 7">
    <name type="scientific">Gossypium gossypioides</name>
    <name type="common">Mexican cotton</name>
    <name type="synonym">Selera gossypioides</name>
    <dbReference type="NCBI Taxonomy" id="34282"/>
    <lineage>
        <taxon>Eukaryota</taxon>
        <taxon>Viridiplantae</taxon>
        <taxon>Streptophyta</taxon>
        <taxon>Embryophyta</taxon>
        <taxon>Tracheophyta</taxon>
        <taxon>Spermatophyta</taxon>
        <taxon>Magnoliopsida</taxon>
        <taxon>eudicotyledons</taxon>
        <taxon>Gunneridae</taxon>
        <taxon>Pentapetalae</taxon>
        <taxon>rosids</taxon>
        <taxon>malvids</taxon>
        <taxon>Malvales</taxon>
        <taxon>Malvaceae</taxon>
        <taxon>Malvoideae</taxon>
        <taxon>Gossypium</taxon>
    </lineage>
</organism>
<feature type="domain" description="Ubiquitin-like protease family profile" evidence="5">
    <location>
        <begin position="441"/>
        <end position="643"/>
    </location>
</feature>
<dbReference type="Proteomes" id="UP000593579">
    <property type="component" value="Unassembled WGS sequence"/>
</dbReference>
<dbReference type="SUPFAM" id="SSF54001">
    <property type="entry name" value="Cysteine proteinases"/>
    <property type="match status" value="1"/>
</dbReference>
<sequence length="954" mass="108344">MSRRASQRRKRFDVFDFADEDERIEKESAEFLARFKKPKRGSTASPRLNKYNFLQCFVRQNENSNRPIDLDDEDCSSTKRMEVSNLPIELDSEVTEPQLLWKNEIRKRLIDLDLEEGDCSRTKQKDVSTGLIVLDSECAELQSLQSLKTRKKSKIDEPIDIDAKGDQACRKLSIYNLGGVNACVTSQQCTFPACCPVNMGQEKISELDSPLQYFSSSHKQNEPVSVISDDDDRIEIISSSVFTSPDECRDSLEEQLLVHASEGHEIVTTVLPFERENVKVVISPDFMFYRGMYCTEGQLTFSKTCLKFKGSTVNGTKKKISFVWTVGDIISIDAQCLEGVETAIMNLVLLSKKSKRAGNENEPSAIGLLKFSVCDPCWSEREKAIKSLSVRYKDIWNAISEENEENAFMGQSRRFLSKPFFSDFHEHFEEVIYPKGDPDAISISKRDVAFLQPETFINDTIIDFYIKYLKNKIQPEEQHRFHFFNSFFFRKLADLDKGLSSACQLKAAFERVRKWTRKVDIFAKDYIFIPVNYSCLADDGTENLLNVPCILHMNSIRGSHRGLKNLFQRHFSDSKDLLVDFCFLLSLSRVDSYLSEEWKERHGEAADVVPSNFLHLQFVQLEVPQQENSFGCGLFLLHYMELFLLQASPDFCPFKLNMHWFPPAEASLKRFHIKKLICEIFDEQSCYSTSLLPVRSEQETGVQIGSSAKTCYGYSSNSTVNQGPNNFALPAASPPIVLRSHKELGLEGFKFYGVDMHGGSLSHGNYQQINTLGKRNAMSPIEEIEETREEIAADLLSGLDGQKVAGPVTKSHLIMRYPSKDFRLRTSWNRKIPLHFEDSAFNKLIDSLDSSKLGLEDYEVLSEFEVCPQPEHSSTSNEGSSDCVVEDSQESNGIHDDIEFQSTCSPTSFQRDISALSHQQADITAKVDLQENAMPTSDGDHVSEGDEHRATETS</sequence>
<keyword evidence="3" id="KW-0378">Hydrolase</keyword>
<proteinExistence type="inferred from homology"/>
<feature type="compositionally biased region" description="Basic and acidic residues" evidence="4">
    <location>
        <begin position="938"/>
        <end position="954"/>
    </location>
</feature>
<dbReference type="InterPro" id="IPR057375">
    <property type="entry name" value="ULP2A/B_PH"/>
</dbReference>
<dbReference type="InterPro" id="IPR038765">
    <property type="entry name" value="Papain-like_cys_pep_sf"/>
</dbReference>
<keyword evidence="7" id="KW-1185">Reference proteome</keyword>
<evidence type="ECO:0000256" key="4">
    <source>
        <dbReference type="SAM" id="MobiDB-lite"/>
    </source>
</evidence>
<keyword evidence="2" id="KW-0645">Protease</keyword>
<reference evidence="6 7" key="1">
    <citation type="journal article" date="2019" name="Genome Biol. Evol.">
        <title>Insights into the evolution of the New World diploid cottons (Gossypium, subgenus Houzingenia) based on genome sequencing.</title>
        <authorList>
            <person name="Grover C.E."/>
            <person name="Arick M.A. 2nd"/>
            <person name="Thrash A."/>
            <person name="Conover J.L."/>
            <person name="Sanders W.S."/>
            <person name="Peterson D.G."/>
            <person name="Frelichowski J.E."/>
            <person name="Scheffler J.A."/>
            <person name="Scheffler B.E."/>
            <person name="Wendel J.F."/>
        </authorList>
    </citation>
    <scope>NUCLEOTIDE SEQUENCE [LARGE SCALE GENOMIC DNA]</scope>
    <source>
        <strain evidence="6">5</strain>
        <tissue evidence="6">Leaf</tissue>
    </source>
</reference>
<evidence type="ECO:0000256" key="3">
    <source>
        <dbReference type="ARBA" id="ARBA00022801"/>
    </source>
</evidence>
<protein>
    <recommendedName>
        <fullName evidence="5">Ubiquitin-like protease family profile domain-containing protein</fullName>
    </recommendedName>
</protein>
<dbReference type="PANTHER" id="PTHR47764:SF11">
    <property type="entry name" value="UBIQUITIN-LIKE-SPECIFIC PROTEASE 2A-RELATED"/>
    <property type="match status" value="1"/>
</dbReference>
<feature type="region of interest" description="Disordered" evidence="4">
    <location>
        <begin position="868"/>
        <end position="889"/>
    </location>
</feature>
<dbReference type="AlphaFoldDB" id="A0A7J9BS24"/>
<evidence type="ECO:0000259" key="5">
    <source>
        <dbReference type="PROSITE" id="PS50600"/>
    </source>
</evidence>
<dbReference type="Gene3D" id="1.10.418.20">
    <property type="match status" value="1"/>
</dbReference>
<dbReference type="Gene3D" id="3.30.310.130">
    <property type="entry name" value="Ubiquitin-related"/>
    <property type="match status" value="1"/>
</dbReference>
<dbReference type="Pfam" id="PF02902">
    <property type="entry name" value="Peptidase_C48"/>
    <property type="match status" value="2"/>
</dbReference>
<dbReference type="PANTHER" id="PTHR47764">
    <property type="entry name" value="UBIQUITIN-LIKE-SPECIFIC PROTEASE 2B-RELATED"/>
    <property type="match status" value="1"/>
</dbReference>
<feature type="region of interest" description="Disordered" evidence="4">
    <location>
        <begin position="928"/>
        <end position="954"/>
    </location>
</feature>
<dbReference type="GO" id="GO:0006508">
    <property type="term" value="P:proteolysis"/>
    <property type="evidence" value="ECO:0007669"/>
    <property type="project" value="UniProtKB-KW"/>
</dbReference>
<dbReference type="EMBL" id="JABEZY010000005">
    <property type="protein sequence ID" value="MBA0739001.1"/>
    <property type="molecule type" value="Genomic_DNA"/>
</dbReference>
<evidence type="ECO:0000256" key="1">
    <source>
        <dbReference type="ARBA" id="ARBA00005234"/>
    </source>
</evidence>
<accession>A0A7J9BS24</accession>
<comment type="caution">
    <text evidence="6">The sequence shown here is derived from an EMBL/GenBank/DDBJ whole genome shotgun (WGS) entry which is preliminary data.</text>
</comment>